<dbReference type="Proteomes" id="UP001596274">
    <property type="component" value="Unassembled WGS sequence"/>
</dbReference>
<evidence type="ECO:0000313" key="2">
    <source>
        <dbReference type="Proteomes" id="UP001596274"/>
    </source>
</evidence>
<dbReference type="EMBL" id="JBHSWT010000295">
    <property type="protein sequence ID" value="MFC6771184.1"/>
    <property type="molecule type" value="Genomic_DNA"/>
</dbReference>
<organism evidence="1 2">
    <name type="scientific">Halorubrum pallidum</name>
    <dbReference type="NCBI Taxonomy" id="1526114"/>
    <lineage>
        <taxon>Archaea</taxon>
        <taxon>Methanobacteriati</taxon>
        <taxon>Methanobacteriota</taxon>
        <taxon>Stenosarchaea group</taxon>
        <taxon>Halobacteria</taxon>
        <taxon>Halobacteriales</taxon>
        <taxon>Haloferacaceae</taxon>
        <taxon>Halorubrum</taxon>
    </lineage>
</organism>
<accession>A0ABD5T1M3</accession>
<reference evidence="1 2" key="1">
    <citation type="journal article" date="2019" name="Int. J. Syst. Evol. Microbiol.">
        <title>The Global Catalogue of Microorganisms (GCM) 10K type strain sequencing project: providing services to taxonomists for standard genome sequencing and annotation.</title>
        <authorList>
            <consortium name="The Broad Institute Genomics Platform"/>
            <consortium name="The Broad Institute Genome Sequencing Center for Infectious Disease"/>
            <person name="Wu L."/>
            <person name="Ma J."/>
        </authorList>
    </citation>
    <scope>NUCLEOTIDE SEQUENCE [LARGE SCALE GENOMIC DNA]</scope>
    <source>
        <strain evidence="1 2">PJ61</strain>
    </source>
</reference>
<dbReference type="AlphaFoldDB" id="A0ABD5T1M3"/>
<evidence type="ECO:0000313" key="1">
    <source>
        <dbReference type="EMBL" id="MFC6771184.1"/>
    </source>
</evidence>
<protein>
    <submittedName>
        <fullName evidence="1">Uncharacterized protein</fullName>
    </submittedName>
</protein>
<proteinExistence type="predicted"/>
<gene>
    <name evidence="1" type="ORF">ACFQDD_06580</name>
</gene>
<keyword evidence="2" id="KW-1185">Reference proteome</keyword>
<sequence length="247" mass="27720">MSIPDLPGEGGVTWYHKADETTQAFVRPSTERAELPTQIEFTFFNRSQESTSCGGWDLYKLQEDQWFHIGPYAHDGICENLPAGESESWTIEVAADEMDSNHEDHFPYLGGGHYAAVAGYGHTTSESAALVKFDAPTISVVPTDDVTSESDGDTVTVTVEEWQTESDDGDRGIVTLERAQTADRKMIAEQVMQNRGYRNLLAHMSSDVERVVLRTNKRTADEIVGFDAETRRFQYANQAYRVRRNEP</sequence>
<comment type="caution">
    <text evidence="1">The sequence shown here is derived from an EMBL/GenBank/DDBJ whole genome shotgun (WGS) entry which is preliminary data.</text>
</comment>
<name>A0ABD5T1M3_9EURY</name>